<gene>
    <name evidence="9" type="ORF">Syun_005020</name>
</gene>
<evidence type="ECO:0000256" key="5">
    <source>
        <dbReference type="ARBA" id="ARBA00022833"/>
    </source>
</evidence>
<feature type="domain" description="RING-type" evidence="8">
    <location>
        <begin position="99"/>
        <end position="130"/>
    </location>
</feature>
<comment type="caution">
    <text evidence="9">The sequence shown here is derived from an EMBL/GenBank/DDBJ whole genome shotgun (WGS) entry which is preliminary data.</text>
</comment>
<evidence type="ECO:0000256" key="3">
    <source>
        <dbReference type="ARBA" id="ARBA00022723"/>
    </source>
</evidence>
<dbReference type="PANTHER" id="PTHR14155:SF627">
    <property type="entry name" value="OS06G0192800 PROTEIN"/>
    <property type="match status" value="1"/>
</dbReference>
<comment type="similarity">
    <text evidence="6">Belongs to the RING-type zinc finger family. ATL subfamily.</text>
</comment>
<proteinExistence type="inferred from homology"/>
<dbReference type="EMBL" id="JBBNAF010000002">
    <property type="protein sequence ID" value="KAK9164118.1"/>
    <property type="molecule type" value="Genomic_DNA"/>
</dbReference>
<dbReference type="SUPFAM" id="SSF57850">
    <property type="entry name" value="RING/U-box"/>
    <property type="match status" value="2"/>
</dbReference>
<evidence type="ECO:0000256" key="6">
    <source>
        <dbReference type="ARBA" id="ARBA00024209"/>
    </source>
</evidence>
<name>A0AAP0L5I0_9MAGN</name>
<dbReference type="Gene3D" id="3.30.40.10">
    <property type="entry name" value="Zinc/RING finger domain, C3HC4 (zinc finger)"/>
    <property type="match status" value="2"/>
</dbReference>
<dbReference type="SMART" id="SM00184">
    <property type="entry name" value="RING"/>
    <property type="match status" value="2"/>
</dbReference>
<evidence type="ECO:0000313" key="10">
    <source>
        <dbReference type="Proteomes" id="UP001420932"/>
    </source>
</evidence>
<dbReference type="PROSITE" id="PS50089">
    <property type="entry name" value="ZF_RING_2"/>
    <property type="match status" value="2"/>
</dbReference>
<dbReference type="InterPro" id="IPR013083">
    <property type="entry name" value="Znf_RING/FYVE/PHD"/>
</dbReference>
<protein>
    <recommendedName>
        <fullName evidence="2">RING-type E3 ubiquitin transferase</fullName>
        <ecNumber evidence="2">2.3.2.27</ecNumber>
    </recommendedName>
</protein>
<dbReference type="InterPro" id="IPR001841">
    <property type="entry name" value="Znf_RING"/>
</dbReference>
<dbReference type="AlphaFoldDB" id="A0AAP0L5I0"/>
<keyword evidence="4 7" id="KW-0863">Zinc-finger</keyword>
<evidence type="ECO:0000313" key="9">
    <source>
        <dbReference type="EMBL" id="KAK9164118.1"/>
    </source>
</evidence>
<comment type="catalytic activity">
    <reaction evidence="1">
        <text>S-ubiquitinyl-[E2 ubiquitin-conjugating enzyme]-L-cysteine + [acceptor protein]-L-lysine = [E2 ubiquitin-conjugating enzyme]-L-cysteine + N(6)-ubiquitinyl-[acceptor protein]-L-lysine.</text>
        <dbReference type="EC" id="2.3.2.27"/>
    </reaction>
</comment>
<evidence type="ECO:0000256" key="1">
    <source>
        <dbReference type="ARBA" id="ARBA00000900"/>
    </source>
</evidence>
<accession>A0AAP0L5I0</accession>
<dbReference type="Pfam" id="PF13639">
    <property type="entry name" value="zf-RING_2"/>
    <property type="match status" value="2"/>
</dbReference>
<dbReference type="EC" id="2.3.2.27" evidence="2"/>
<evidence type="ECO:0000256" key="2">
    <source>
        <dbReference type="ARBA" id="ARBA00012483"/>
    </source>
</evidence>
<dbReference type="GO" id="GO:0008270">
    <property type="term" value="F:zinc ion binding"/>
    <property type="evidence" value="ECO:0007669"/>
    <property type="project" value="UniProtKB-KW"/>
</dbReference>
<keyword evidence="10" id="KW-1185">Reference proteome</keyword>
<keyword evidence="3" id="KW-0479">Metal-binding</keyword>
<evidence type="ECO:0000259" key="8">
    <source>
        <dbReference type="PROSITE" id="PS50089"/>
    </source>
</evidence>
<dbReference type="InterPro" id="IPR053238">
    <property type="entry name" value="RING-H2_zinc_finger"/>
</dbReference>
<dbReference type="Proteomes" id="UP001420932">
    <property type="component" value="Unassembled WGS sequence"/>
</dbReference>
<organism evidence="9 10">
    <name type="scientific">Stephania yunnanensis</name>
    <dbReference type="NCBI Taxonomy" id="152371"/>
    <lineage>
        <taxon>Eukaryota</taxon>
        <taxon>Viridiplantae</taxon>
        <taxon>Streptophyta</taxon>
        <taxon>Embryophyta</taxon>
        <taxon>Tracheophyta</taxon>
        <taxon>Spermatophyta</taxon>
        <taxon>Magnoliopsida</taxon>
        <taxon>Ranunculales</taxon>
        <taxon>Menispermaceae</taxon>
        <taxon>Menispermoideae</taxon>
        <taxon>Cissampelideae</taxon>
        <taxon>Stephania</taxon>
    </lineage>
</organism>
<evidence type="ECO:0000256" key="4">
    <source>
        <dbReference type="ARBA" id="ARBA00022771"/>
    </source>
</evidence>
<evidence type="ECO:0000256" key="7">
    <source>
        <dbReference type="PROSITE-ProRule" id="PRU00175"/>
    </source>
</evidence>
<reference evidence="9 10" key="1">
    <citation type="submission" date="2024-01" db="EMBL/GenBank/DDBJ databases">
        <title>Genome assemblies of Stephania.</title>
        <authorList>
            <person name="Yang L."/>
        </authorList>
    </citation>
    <scope>NUCLEOTIDE SEQUENCE [LARGE SCALE GENOMIC DNA]</scope>
    <source>
        <strain evidence="9">YNDBR</strain>
        <tissue evidence="9">Leaf</tissue>
    </source>
</reference>
<keyword evidence="5" id="KW-0862">Zinc</keyword>
<sequence>MILCTAAVTSLAVIWTLLEYYIFRSNPSISDDESRVGNNVDMMMMMRREPPTRRITPTPSQPATPHHPPVLLELQVEKIVRFNHPQRPAGDAAVNIVECAICLEEFIAGELCRVLEPCNHMFHPECINSWLVDEKTPSAVAAATQSSGNAERRVGGSSMIRMAASAPRTPPNAPTHPSNSTAVLVLELQVRKTVKFDPQHPVAVNVECAICLEEFIAGNSCMVLEPCNHMFHEDCISSWLVAEPTCPVCRGSAVIYVQ</sequence>
<dbReference type="PANTHER" id="PTHR14155">
    <property type="entry name" value="RING FINGER DOMAIN-CONTAINING"/>
    <property type="match status" value="1"/>
</dbReference>
<dbReference type="GO" id="GO:0061630">
    <property type="term" value="F:ubiquitin protein ligase activity"/>
    <property type="evidence" value="ECO:0007669"/>
    <property type="project" value="UniProtKB-EC"/>
</dbReference>
<feature type="domain" description="RING-type" evidence="8">
    <location>
        <begin position="208"/>
        <end position="250"/>
    </location>
</feature>